<dbReference type="PROSITE" id="PS52016">
    <property type="entry name" value="TONB_DEPENDENT_REC_3"/>
    <property type="match status" value="1"/>
</dbReference>
<dbReference type="Gene3D" id="2.40.170.20">
    <property type="entry name" value="TonB-dependent receptor, beta-barrel domain"/>
    <property type="match status" value="1"/>
</dbReference>
<evidence type="ECO:0000259" key="15">
    <source>
        <dbReference type="Pfam" id="PF00593"/>
    </source>
</evidence>
<dbReference type="InterPro" id="IPR036942">
    <property type="entry name" value="Beta-barrel_TonB_sf"/>
</dbReference>
<dbReference type="RefSeq" id="WP_350400500.1">
    <property type="nucleotide sequence ID" value="NZ_JBELOE010000064.1"/>
</dbReference>
<evidence type="ECO:0000256" key="14">
    <source>
        <dbReference type="SAM" id="SignalP"/>
    </source>
</evidence>
<comment type="similarity">
    <text evidence="12 13">Belongs to the TonB-dependent receptor family.</text>
</comment>
<name>A0ABV1RCV1_9ALTE</name>
<evidence type="ECO:0000313" key="18">
    <source>
        <dbReference type="Proteomes" id="UP001467690"/>
    </source>
</evidence>
<dbReference type="Proteomes" id="UP001467690">
    <property type="component" value="Unassembled WGS sequence"/>
</dbReference>
<keyword evidence="2 12" id="KW-0813">Transport</keyword>
<feature type="domain" description="TonB-dependent receptor plug" evidence="16">
    <location>
        <begin position="47"/>
        <end position="158"/>
    </location>
</feature>
<accession>A0ABV1RCV1</accession>
<keyword evidence="3 12" id="KW-1134">Transmembrane beta strand</keyword>
<feature type="domain" description="TonB-dependent receptor-like beta-barrel" evidence="15">
    <location>
        <begin position="292"/>
        <end position="776"/>
    </location>
</feature>
<proteinExistence type="inferred from homology"/>
<dbReference type="Pfam" id="PF07715">
    <property type="entry name" value="Plug"/>
    <property type="match status" value="1"/>
</dbReference>
<keyword evidence="17" id="KW-0675">Receptor</keyword>
<keyword evidence="18" id="KW-1185">Reference proteome</keyword>
<keyword evidence="5 12" id="KW-0812">Transmembrane</keyword>
<dbReference type="Pfam" id="PF00593">
    <property type="entry name" value="TonB_dep_Rec_b-barrel"/>
    <property type="match status" value="1"/>
</dbReference>
<feature type="signal peptide" evidence="14">
    <location>
        <begin position="1"/>
        <end position="21"/>
    </location>
</feature>
<evidence type="ECO:0000256" key="12">
    <source>
        <dbReference type="PROSITE-ProRule" id="PRU01360"/>
    </source>
</evidence>
<evidence type="ECO:0000313" key="17">
    <source>
        <dbReference type="EMBL" id="MER2490734.1"/>
    </source>
</evidence>
<evidence type="ECO:0000256" key="6">
    <source>
        <dbReference type="ARBA" id="ARBA00022729"/>
    </source>
</evidence>
<keyword evidence="8" id="KW-0406">Ion transport</keyword>
<evidence type="ECO:0000256" key="4">
    <source>
        <dbReference type="ARBA" id="ARBA00022496"/>
    </source>
</evidence>
<comment type="subcellular location">
    <subcellularLocation>
        <location evidence="1 12">Cell outer membrane</location>
        <topology evidence="1 12">Multi-pass membrane protein</topology>
    </subcellularLocation>
</comment>
<dbReference type="InterPro" id="IPR037066">
    <property type="entry name" value="Plug_dom_sf"/>
</dbReference>
<dbReference type="PANTHER" id="PTHR32552">
    <property type="entry name" value="FERRICHROME IRON RECEPTOR-RELATED"/>
    <property type="match status" value="1"/>
</dbReference>
<keyword evidence="7" id="KW-0408">Iron</keyword>
<feature type="chain" id="PRO_5045846597" evidence="14">
    <location>
        <begin position="22"/>
        <end position="818"/>
    </location>
</feature>
<organism evidence="17 18">
    <name type="scientific">Catenovulum sediminis</name>
    <dbReference type="NCBI Taxonomy" id="1740262"/>
    <lineage>
        <taxon>Bacteria</taxon>
        <taxon>Pseudomonadati</taxon>
        <taxon>Pseudomonadota</taxon>
        <taxon>Gammaproteobacteria</taxon>
        <taxon>Alteromonadales</taxon>
        <taxon>Alteromonadaceae</taxon>
        <taxon>Catenovulum</taxon>
    </lineage>
</organism>
<keyword evidence="10 12" id="KW-0472">Membrane</keyword>
<evidence type="ECO:0000256" key="7">
    <source>
        <dbReference type="ARBA" id="ARBA00023004"/>
    </source>
</evidence>
<evidence type="ECO:0000256" key="11">
    <source>
        <dbReference type="ARBA" id="ARBA00023237"/>
    </source>
</evidence>
<keyword evidence="9 13" id="KW-0798">TonB box</keyword>
<evidence type="ECO:0000256" key="9">
    <source>
        <dbReference type="ARBA" id="ARBA00023077"/>
    </source>
</evidence>
<evidence type="ECO:0000256" key="10">
    <source>
        <dbReference type="ARBA" id="ARBA00023136"/>
    </source>
</evidence>
<evidence type="ECO:0000259" key="16">
    <source>
        <dbReference type="Pfam" id="PF07715"/>
    </source>
</evidence>
<evidence type="ECO:0000256" key="5">
    <source>
        <dbReference type="ARBA" id="ARBA00022692"/>
    </source>
</evidence>
<protein>
    <submittedName>
        <fullName evidence="17">TonB-dependent receptor</fullName>
    </submittedName>
</protein>
<dbReference type="Gene3D" id="2.170.130.10">
    <property type="entry name" value="TonB-dependent receptor, plug domain"/>
    <property type="match status" value="1"/>
</dbReference>
<dbReference type="InterPro" id="IPR000531">
    <property type="entry name" value="Beta-barrel_TonB"/>
</dbReference>
<evidence type="ECO:0000256" key="3">
    <source>
        <dbReference type="ARBA" id="ARBA00022452"/>
    </source>
</evidence>
<sequence length="818" mass="89397">MKIKPIAVAISLCVFQAQVMAAESNAKKSKDVETIIVTGTNVKRLEADTPQSVTTLGEFELSKVSAGSQADALRVVPGIKVEGGGGEVATNLQVRGLPSTGQFQFTPLMYDGSPTLSVFGLNSSAYDVYYRSDLGIKRVEFVRGGVSNLFGQGSVAGIINYISKTGSDDPEHSVQLEVSDHNRTRLDFATSGAVNSKGGLYYAMSGFYRYDEGPLDTGLPTKGHQIRGNLKKEFEDGSGSLTVYAQSIDDSVQFFLPFPLDAKTHERIPGNDGQDVESVQSSRAANIAYQTANGRYESPISEGVVTQGHSFSVVLDRYINDDWKVLAKAKFAQYDHQFNLFLDGDGLINVPETLDEYLANRDLPGIENASFTYTDNGQAVEQNALVFANRILDRARPVSDFSTELNLSRSFDLGDFTHNVTIGSFFSRAEAEDDNVITRYLAEFNNQPRLIDLVVQDVDGSISGQPGSEVTFSQNGVTGPAISYSNNEASAVRKAIYIADQMDSDKWTFDLGFRYEKIEGTVTREGSTAVVFNDDNSLAPALQQSVIGTGKFSSVDVSASDVAASAAALYKLNDTINLYGNVSKGFFFPEIRSVSINELGQPSSYEPETITQAELGIKFFTDIASGSVALFKADLDDRRSVRFENDAQGAIVERVTLQSTSAYGVEAAVNFKITDEWFLDSNVTYQDHEFSDFESNAAFIGNELVRKPKLTMNNSLRYQSESWDAGLYHSYTGSAYANDANSIKLEAFNLFRFDAGYTFTLKDNQSIRASVGVFNLLDSEGITEGSPRQAGGDASSSAYFIGRPILPRRVTFRVRYDF</sequence>
<keyword evidence="11 12" id="KW-0998">Cell outer membrane</keyword>
<dbReference type="PANTHER" id="PTHR32552:SF89">
    <property type="entry name" value="CATECHOLATE SIDEROPHORE RECEPTOR FIU"/>
    <property type="match status" value="1"/>
</dbReference>
<gene>
    <name evidence="17" type="ORF">ABS311_02395</name>
</gene>
<dbReference type="EMBL" id="JBELOE010000064">
    <property type="protein sequence ID" value="MER2490734.1"/>
    <property type="molecule type" value="Genomic_DNA"/>
</dbReference>
<evidence type="ECO:0000256" key="13">
    <source>
        <dbReference type="RuleBase" id="RU003357"/>
    </source>
</evidence>
<dbReference type="SUPFAM" id="SSF56935">
    <property type="entry name" value="Porins"/>
    <property type="match status" value="1"/>
</dbReference>
<dbReference type="InterPro" id="IPR039426">
    <property type="entry name" value="TonB-dep_rcpt-like"/>
</dbReference>
<evidence type="ECO:0000256" key="8">
    <source>
        <dbReference type="ARBA" id="ARBA00023065"/>
    </source>
</evidence>
<keyword evidence="6 14" id="KW-0732">Signal</keyword>
<dbReference type="InterPro" id="IPR012910">
    <property type="entry name" value="Plug_dom"/>
</dbReference>
<evidence type="ECO:0000256" key="2">
    <source>
        <dbReference type="ARBA" id="ARBA00022448"/>
    </source>
</evidence>
<evidence type="ECO:0000256" key="1">
    <source>
        <dbReference type="ARBA" id="ARBA00004571"/>
    </source>
</evidence>
<keyword evidence="4" id="KW-0410">Iron transport</keyword>
<comment type="caution">
    <text evidence="17">The sequence shown here is derived from an EMBL/GenBank/DDBJ whole genome shotgun (WGS) entry which is preliminary data.</text>
</comment>
<reference evidence="17 18" key="1">
    <citation type="submission" date="2024-06" db="EMBL/GenBank/DDBJ databases">
        <authorList>
            <person name="Chen R.Y."/>
        </authorList>
    </citation>
    <scope>NUCLEOTIDE SEQUENCE [LARGE SCALE GENOMIC DNA]</scope>
    <source>
        <strain evidence="17 18">D2</strain>
    </source>
</reference>